<dbReference type="RefSeq" id="WP_160633013.1">
    <property type="nucleotide sequence ID" value="NZ_WWNE01000006.1"/>
</dbReference>
<gene>
    <name evidence="1" type="ORF">GQN54_08045</name>
</gene>
<keyword evidence="2" id="KW-1185">Reference proteome</keyword>
<protein>
    <submittedName>
        <fullName evidence="1">Uncharacterized protein</fullName>
    </submittedName>
</protein>
<organism evidence="1 2">
    <name type="scientific">Acidiluteibacter ferrifornacis</name>
    <dbReference type="NCBI Taxonomy" id="2692424"/>
    <lineage>
        <taxon>Bacteria</taxon>
        <taxon>Pseudomonadati</taxon>
        <taxon>Bacteroidota</taxon>
        <taxon>Flavobacteriia</taxon>
        <taxon>Flavobacteriales</taxon>
        <taxon>Cryomorphaceae</taxon>
        <taxon>Acidiluteibacter</taxon>
    </lineage>
</organism>
<reference evidence="1 2" key="1">
    <citation type="submission" date="2019-12" db="EMBL/GenBank/DDBJ databases">
        <authorList>
            <person name="Zhao J."/>
        </authorList>
    </citation>
    <scope>NUCLEOTIDE SEQUENCE [LARGE SCALE GENOMIC DNA]</scope>
    <source>
        <strain evidence="1 2">S-15</strain>
    </source>
</reference>
<name>A0A6N9NHB6_9FLAO</name>
<comment type="caution">
    <text evidence="1">The sequence shown here is derived from an EMBL/GenBank/DDBJ whole genome shotgun (WGS) entry which is preliminary data.</text>
</comment>
<dbReference type="Proteomes" id="UP000470771">
    <property type="component" value="Unassembled WGS sequence"/>
</dbReference>
<dbReference type="EMBL" id="WWNE01000006">
    <property type="protein sequence ID" value="NBG66068.1"/>
    <property type="molecule type" value="Genomic_DNA"/>
</dbReference>
<sequence>MRNLTPYSYLLHDKTLSVAEQVELSLYKSNGFLNVYAICFMAEAHFIGVSNRLKFKLSLF</sequence>
<evidence type="ECO:0000313" key="1">
    <source>
        <dbReference type="EMBL" id="NBG66068.1"/>
    </source>
</evidence>
<proteinExistence type="predicted"/>
<accession>A0A6N9NHB6</accession>
<dbReference type="AlphaFoldDB" id="A0A6N9NHB6"/>
<evidence type="ECO:0000313" key="2">
    <source>
        <dbReference type="Proteomes" id="UP000470771"/>
    </source>
</evidence>